<name>A0A0A9HV44_ARUDO</name>
<proteinExistence type="predicted"/>
<protein>
    <submittedName>
        <fullName evidence="1">Uncharacterized protein</fullName>
    </submittedName>
</protein>
<sequence>MGLNLRDTIVSCRSTLVRSISPREEKGDRLHELAVKWSGERRS</sequence>
<organism evidence="1">
    <name type="scientific">Arundo donax</name>
    <name type="common">Giant reed</name>
    <name type="synonym">Donax arundinaceus</name>
    <dbReference type="NCBI Taxonomy" id="35708"/>
    <lineage>
        <taxon>Eukaryota</taxon>
        <taxon>Viridiplantae</taxon>
        <taxon>Streptophyta</taxon>
        <taxon>Embryophyta</taxon>
        <taxon>Tracheophyta</taxon>
        <taxon>Spermatophyta</taxon>
        <taxon>Magnoliopsida</taxon>
        <taxon>Liliopsida</taxon>
        <taxon>Poales</taxon>
        <taxon>Poaceae</taxon>
        <taxon>PACMAD clade</taxon>
        <taxon>Arundinoideae</taxon>
        <taxon>Arundineae</taxon>
        <taxon>Arundo</taxon>
    </lineage>
</organism>
<dbReference type="EMBL" id="GBRH01161113">
    <property type="protein sequence ID" value="JAE36783.1"/>
    <property type="molecule type" value="Transcribed_RNA"/>
</dbReference>
<accession>A0A0A9HV44</accession>
<dbReference type="AlphaFoldDB" id="A0A0A9HV44"/>
<reference evidence="1" key="2">
    <citation type="journal article" date="2015" name="Data Brief">
        <title>Shoot transcriptome of the giant reed, Arundo donax.</title>
        <authorList>
            <person name="Barrero R.A."/>
            <person name="Guerrero F.D."/>
            <person name="Moolhuijzen P."/>
            <person name="Goolsby J.A."/>
            <person name="Tidwell J."/>
            <person name="Bellgard S.E."/>
            <person name="Bellgard M.I."/>
        </authorList>
    </citation>
    <scope>NUCLEOTIDE SEQUENCE</scope>
    <source>
        <tissue evidence="1">Shoot tissue taken approximately 20 cm above the soil surface</tissue>
    </source>
</reference>
<reference evidence="1" key="1">
    <citation type="submission" date="2014-09" db="EMBL/GenBank/DDBJ databases">
        <authorList>
            <person name="Magalhaes I.L.F."/>
            <person name="Oliveira U."/>
            <person name="Santos F.R."/>
            <person name="Vidigal T.H.D.A."/>
            <person name="Brescovit A.D."/>
            <person name="Santos A.J."/>
        </authorList>
    </citation>
    <scope>NUCLEOTIDE SEQUENCE</scope>
    <source>
        <tissue evidence="1">Shoot tissue taken approximately 20 cm above the soil surface</tissue>
    </source>
</reference>
<evidence type="ECO:0000313" key="1">
    <source>
        <dbReference type="EMBL" id="JAE36783.1"/>
    </source>
</evidence>